<keyword evidence="3" id="KW-1185">Reference proteome</keyword>
<feature type="transmembrane region" description="Helical" evidence="1">
    <location>
        <begin position="6"/>
        <end position="22"/>
    </location>
</feature>
<keyword evidence="1" id="KW-0812">Transmembrane</keyword>
<proteinExistence type="predicted"/>
<gene>
    <name evidence="2" type="ORF">QQ008_01155</name>
</gene>
<dbReference type="Proteomes" id="UP001172082">
    <property type="component" value="Unassembled WGS sequence"/>
</dbReference>
<evidence type="ECO:0000313" key="3">
    <source>
        <dbReference type="Proteomes" id="UP001172082"/>
    </source>
</evidence>
<dbReference type="RefSeq" id="WP_346749966.1">
    <property type="nucleotide sequence ID" value="NZ_JAUJEA010000001.1"/>
</dbReference>
<evidence type="ECO:0000313" key="2">
    <source>
        <dbReference type="EMBL" id="MDN5199937.1"/>
    </source>
</evidence>
<keyword evidence="1" id="KW-1133">Transmembrane helix</keyword>
<keyword evidence="1" id="KW-0472">Membrane</keyword>
<organism evidence="2 3">
    <name type="scientific">Splendidivirga corallicola</name>
    <dbReference type="NCBI Taxonomy" id="3051826"/>
    <lineage>
        <taxon>Bacteria</taxon>
        <taxon>Pseudomonadati</taxon>
        <taxon>Bacteroidota</taxon>
        <taxon>Cytophagia</taxon>
        <taxon>Cytophagales</taxon>
        <taxon>Splendidivirgaceae</taxon>
        <taxon>Splendidivirga</taxon>
    </lineage>
</organism>
<protein>
    <submittedName>
        <fullName evidence="2">Uncharacterized protein</fullName>
    </submittedName>
</protein>
<reference evidence="2" key="1">
    <citation type="submission" date="2023-06" db="EMBL/GenBank/DDBJ databases">
        <title>Genomic of Parafulvivirga corallium.</title>
        <authorList>
            <person name="Wang G."/>
        </authorList>
    </citation>
    <scope>NUCLEOTIDE SEQUENCE</scope>
    <source>
        <strain evidence="2">BMA10</strain>
    </source>
</reference>
<name>A0ABT8KIR7_9BACT</name>
<dbReference type="EMBL" id="JAUJEA010000001">
    <property type="protein sequence ID" value="MDN5199937.1"/>
    <property type="molecule type" value="Genomic_DNA"/>
</dbReference>
<sequence length="131" mass="15674">MKINLNIAIGISILLVQVFFMVKARFHDARYFCWAPHDSQNIYWLDVTINNNKLSDSDIKERYHLDSWGYWNGVDFETVMRDPRAIVHVQDIIQQYESTYGKQDKSIIKMIYHTNGRAKKTWEWSNISKHY</sequence>
<accession>A0ABT8KIR7</accession>
<comment type="caution">
    <text evidence="2">The sequence shown here is derived from an EMBL/GenBank/DDBJ whole genome shotgun (WGS) entry which is preliminary data.</text>
</comment>
<evidence type="ECO:0000256" key="1">
    <source>
        <dbReference type="SAM" id="Phobius"/>
    </source>
</evidence>